<evidence type="ECO:0000256" key="5">
    <source>
        <dbReference type="ARBA" id="ARBA00022833"/>
    </source>
</evidence>
<comment type="similarity">
    <text evidence="2 7">Belongs to the peptidase M14 family.</text>
</comment>
<dbReference type="PANTHER" id="PTHR11705:SF143">
    <property type="entry name" value="SLL0236 PROTEIN"/>
    <property type="match status" value="1"/>
</dbReference>
<dbReference type="PANTHER" id="PTHR11705">
    <property type="entry name" value="PROTEASE FAMILY M14 CARBOXYPEPTIDASE A,B"/>
    <property type="match status" value="1"/>
</dbReference>
<keyword evidence="8" id="KW-0812">Transmembrane</keyword>
<dbReference type="Gene3D" id="3.40.630.10">
    <property type="entry name" value="Zn peptidases"/>
    <property type="match status" value="1"/>
</dbReference>
<proteinExistence type="inferred from homology"/>
<evidence type="ECO:0000256" key="7">
    <source>
        <dbReference type="PROSITE-ProRule" id="PRU01379"/>
    </source>
</evidence>
<accession>A0A2H0BEU8</accession>
<evidence type="ECO:0000313" key="11">
    <source>
        <dbReference type="Proteomes" id="UP000229794"/>
    </source>
</evidence>
<dbReference type="GO" id="GO:0006508">
    <property type="term" value="P:proteolysis"/>
    <property type="evidence" value="ECO:0007669"/>
    <property type="project" value="UniProtKB-KW"/>
</dbReference>
<evidence type="ECO:0000256" key="2">
    <source>
        <dbReference type="ARBA" id="ARBA00005988"/>
    </source>
</evidence>
<dbReference type="AlphaFoldDB" id="A0A2H0BEU8"/>
<comment type="caution">
    <text evidence="10">The sequence shown here is derived from an EMBL/GenBank/DDBJ whole genome shotgun (WGS) entry which is preliminary data.</text>
</comment>
<feature type="domain" description="Peptidase M14" evidence="9">
    <location>
        <begin position="33"/>
        <end position="299"/>
    </location>
</feature>
<evidence type="ECO:0000256" key="3">
    <source>
        <dbReference type="ARBA" id="ARBA00022670"/>
    </source>
</evidence>
<reference evidence="10 11" key="1">
    <citation type="submission" date="2017-09" db="EMBL/GenBank/DDBJ databases">
        <title>Depth-based differentiation of microbial function through sediment-hosted aquifers and enrichment of novel symbionts in the deep terrestrial subsurface.</title>
        <authorList>
            <person name="Probst A.J."/>
            <person name="Ladd B."/>
            <person name="Jarett J.K."/>
            <person name="Geller-Mcgrath D.E."/>
            <person name="Sieber C.M."/>
            <person name="Emerson J.B."/>
            <person name="Anantharaman K."/>
            <person name="Thomas B.C."/>
            <person name="Malmstrom R."/>
            <person name="Stieglmeier M."/>
            <person name="Klingl A."/>
            <person name="Woyke T."/>
            <person name="Ryan C.M."/>
            <person name="Banfield J.F."/>
        </authorList>
    </citation>
    <scope>NUCLEOTIDE SEQUENCE [LARGE SCALE GENOMIC DNA]</scope>
    <source>
        <strain evidence="10">CG22_combo_CG10-13_8_21_14_all_42_17</strain>
    </source>
</reference>
<comment type="caution">
    <text evidence="7">Lacks conserved residue(s) required for the propagation of feature annotation.</text>
</comment>
<keyword evidence="5" id="KW-0862">Zinc</keyword>
<dbReference type="SUPFAM" id="SSF53187">
    <property type="entry name" value="Zn-dependent exopeptidases"/>
    <property type="match status" value="1"/>
</dbReference>
<dbReference type="GO" id="GO:0005615">
    <property type="term" value="C:extracellular space"/>
    <property type="evidence" value="ECO:0007669"/>
    <property type="project" value="TreeGrafter"/>
</dbReference>
<protein>
    <recommendedName>
        <fullName evidence="9">Peptidase M14 domain-containing protein</fullName>
    </recommendedName>
</protein>
<dbReference type="Pfam" id="PF00246">
    <property type="entry name" value="Peptidase_M14"/>
    <property type="match status" value="1"/>
</dbReference>
<keyword evidence="8" id="KW-1133">Transmembrane helix</keyword>
<keyword evidence="8" id="KW-0472">Membrane</keyword>
<keyword evidence="3" id="KW-0645">Protease</keyword>
<evidence type="ECO:0000313" key="10">
    <source>
        <dbReference type="EMBL" id="PIP55518.1"/>
    </source>
</evidence>
<dbReference type="PROSITE" id="PS52035">
    <property type="entry name" value="PEPTIDASE_M14"/>
    <property type="match status" value="1"/>
</dbReference>
<evidence type="ECO:0000256" key="4">
    <source>
        <dbReference type="ARBA" id="ARBA00022801"/>
    </source>
</evidence>
<evidence type="ECO:0000259" key="9">
    <source>
        <dbReference type="PROSITE" id="PS52035"/>
    </source>
</evidence>
<evidence type="ECO:0000256" key="1">
    <source>
        <dbReference type="ARBA" id="ARBA00001947"/>
    </source>
</evidence>
<organism evidence="10 11">
    <name type="scientific">Candidatus Zambryskibacteria bacterium CG22_combo_CG10-13_8_21_14_all_42_17</name>
    <dbReference type="NCBI Taxonomy" id="1975118"/>
    <lineage>
        <taxon>Bacteria</taxon>
        <taxon>Candidatus Zambryskiibacteriota</taxon>
    </lineage>
</organism>
<dbReference type="SMART" id="SM00631">
    <property type="entry name" value="Zn_pept"/>
    <property type="match status" value="1"/>
</dbReference>
<dbReference type="GO" id="GO:0004181">
    <property type="term" value="F:metallocarboxypeptidase activity"/>
    <property type="evidence" value="ECO:0007669"/>
    <property type="project" value="InterPro"/>
</dbReference>
<dbReference type="GO" id="GO:0008270">
    <property type="term" value="F:zinc ion binding"/>
    <property type="evidence" value="ECO:0007669"/>
    <property type="project" value="InterPro"/>
</dbReference>
<evidence type="ECO:0000256" key="8">
    <source>
        <dbReference type="SAM" id="Phobius"/>
    </source>
</evidence>
<keyword evidence="6" id="KW-0482">Metalloprotease</keyword>
<gene>
    <name evidence="10" type="ORF">COX06_02855</name>
</gene>
<feature type="transmembrane region" description="Helical" evidence="8">
    <location>
        <begin position="5"/>
        <end position="22"/>
    </location>
</feature>
<keyword evidence="4" id="KW-0378">Hydrolase</keyword>
<comment type="cofactor">
    <cofactor evidence="1">
        <name>Zn(2+)</name>
        <dbReference type="ChEBI" id="CHEBI:29105"/>
    </cofactor>
</comment>
<sequence>MNKFIIAIIVIIIAAIGVYFMIDGFPDNQRIDTENNQNTGTTTPIAVVEDEEDASKSVIGQSVEGRDITAYHFGTGETEILFVGGTHGGYSWNTVLVAYEAMDYLEKNPRVIPDNVKVTIIPVLNPDGLNEVVGTSSRFPQSAAVALSLSETIPGRFNANNVDINRNFDCNWRSSAMWQNKTVSGGTKPFSEPESQALRDYVSDSKPDAVVAWFSAAGGVYASSCNGSISEETNTLKEIYADASGYPAFDSFDFYETNGDMTNWLAKNKIPAISILLTNHTDIEWNKNEFGIRALLNHYAD</sequence>
<evidence type="ECO:0000256" key="6">
    <source>
        <dbReference type="ARBA" id="ARBA00023049"/>
    </source>
</evidence>
<dbReference type="EMBL" id="PCST01000037">
    <property type="protein sequence ID" value="PIP55518.1"/>
    <property type="molecule type" value="Genomic_DNA"/>
</dbReference>
<name>A0A2H0BEU8_9BACT</name>
<dbReference type="CDD" id="cd00596">
    <property type="entry name" value="Peptidase_M14_like"/>
    <property type="match status" value="1"/>
</dbReference>
<dbReference type="Proteomes" id="UP000229794">
    <property type="component" value="Unassembled WGS sequence"/>
</dbReference>
<dbReference type="InterPro" id="IPR000834">
    <property type="entry name" value="Peptidase_M14"/>
</dbReference>